<gene>
    <name evidence="2" type="ORF">SAMN05192534_11129</name>
</gene>
<dbReference type="InterPro" id="IPR032466">
    <property type="entry name" value="Metal_Hydrolase"/>
</dbReference>
<dbReference type="InterPro" id="IPR013108">
    <property type="entry name" value="Amidohydro_3"/>
</dbReference>
<dbReference type="EMBL" id="FNDK01000011">
    <property type="protein sequence ID" value="SDH76854.1"/>
    <property type="molecule type" value="Genomic_DNA"/>
</dbReference>
<dbReference type="Gene3D" id="2.30.40.10">
    <property type="entry name" value="Urease, subunit C, domain 1"/>
    <property type="match status" value="1"/>
</dbReference>
<dbReference type="STRING" id="568899.SAMN05192534_11129"/>
<organism evidence="2 3">
    <name type="scientific">Alteribacillus persepolensis</name>
    <dbReference type="NCBI Taxonomy" id="568899"/>
    <lineage>
        <taxon>Bacteria</taxon>
        <taxon>Bacillati</taxon>
        <taxon>Bacillota</taxon>
        <taxon>Bacilli</taxon>
        <taxon>Bacillales</taxon>
        <taxon>Bacillaceae</taxon>
        <taxon>Alteribacillus</taxon>
    </lineage>
</organism>
<feature type="domain" description="Amidohydrolase 3" evidence="1">
    <location>
        <begin position="49"/>
        <end position="530"/>
    </location>
</feature>
<dbReference type="AlphaFoldDB" id="A0A1G8F3Z8"/>
<dbReference type="InterPro" id="IPR033932">
    <property type="entry name" value="YtcJ-like"/>
</dbReference>
<dbReference type="Gene3D" id="3.20.20.140">
    <property type="entry name" value="Metal-dependent hydrolases"/>
    <property type="match status" value="1"/>
</dbReference>
<protein>
    <recommendedName>
        <fullName evidence="1">Amidohydrolase 3 domain-containing protein</fullName>
    </recommendedName>
</protein>
<evidence type="ECO:0000313" key="3">
    <source>
        <dbReference type="Proteomes" id="UP000199163"/>
    </source>
</evidence>
<dbReference type="Pfam" id="PF07969">
    <property type="entry name" value="Amidohydro_3"/>
    <property type="match status" value="1"/>
</dbReference>
<dbReference type="RefSeq" id="WP_091273594.1">
    <property type="nucleotide sequence ID" value="NZ_FNDK01000011.1"/>
</dbReference>
<sequence length="539" mass="59921">MTSKTCLFVNGRIFTSNSNQPYASAMIVRDGKVDWVGNEEDITGAEKAETIDLEGRRVLPGMIDAHLHPLYLAYAAKQVPATPPVVKSLEDLKNELRKRREQQQKGEWIESWGFDEGKLKENRGPNRWDLDEAVSDSPVVATRTCAHIVVVNSCALELAGIDRDTKDPDGGEIERDENGEPTGVLKENAKDLLHDVMPVATMEEDAEKLADLSDTFLSYGITGITELMAKTTPIDYLEMYEKAHEKGLKQRTVIYYKWSDLQQSSVLNEENTNKERDIHIGGIKVFSDGSISGQTAWVKPGYINNEENEGIPITSEQELLDAAQEAKKHGVQLVVHAMGEQAIDLIVNTFYGVESWVKDGVSVRIEHASMPTKEALQKASESSIGFVPQPIFLYAEIESYLHNLGTERTKRTYPIRTMLEKGIPTALSSDAPATPWAEPVNPFVGIKSAVTRYAHNGTDTGQNERIDLETAIKLYTKGAKEITQIPNVGELKEGNYADFIVLDQDIFAVKPDDIDSISVEKTYMSGALVYQKQREKAQS</sequence>
<name>A0A1G8F3Z8_9BACI</name>
<dbReference type="CDD" id="cd01300">
    <property type="entry name" value="YtcJ_like"/>
    <property type="match status" value="1"/>
</dbReference>
<dbReference type="InterPro" id="IPR011059">
    <property type="entry name" value="Metal-dep_hydrolase_composite"/>
</dbReference>
<proteinExistence type="predicted"/>
<dbReference type="OrthoDB" id="9767366at2"/>
<reference evidence="2 3" key="1">
    <citation type="submission" date="2016-10" db="EMBL/GenBank/DDBJ databases">
        <authorList>
            <person name="de Groot N.N."/>
        </authorList>
    </citation>
    <scope>NUCLEOTIDE SEQUENCE [LARGE SCALE GENOMIC DNA]</scope>
    <source>
        <strain evidence="2 3">DSM 21632</strain>
    </source>
</reference>
<dbReference type="PANTHER" id="PTHR22642">
    <property type="entry name" value="IMIDAZOLONEPROPIONASE"/>
    <property type="match status" value="1"/>
</dbReference>
<evidence type="ECO:0000313" key="2">
    <source>
        <dbReference type="EMBL" id="SDH76854.1"/>
    </source>
</evidence>
<accession>A0A1G8F3Z8</accession>
<dbReference type="Gene3D" id="3.10.310.70">
    <property type="match status" value="1"/>
</dbReference>
<dbReference type="SUPFAM" id="SSF51338">
    <property type="entry name" value="Composite domain of metallo-dependent hydrolases"/>
    <property type="match status" value="1"/>
</dbReference>
<dbReference type="PANTHER" id="PTHR22642:SF2">
    <property type="entry name" value="PROTEIN LONG AFTER FAR-RED 3"/>
    <property type="match status" value="1"/>
</dbReference>
<dbReference type="GO" id="GO:0016810">
    <property type="term" value="F:hydrolase activity, acting on carbon-nitrogen (but not peptide) bonds"/>
    <property type="evidence" value="ECO:0007669"/>
    <property type="project" value="InterPro"/>
</dbReference>
<keyword evidence="3" id="KW-1185">Reference proteome</keyword>
<evidence type="ECO:0000259" key="1">
    <source>
        <dbReference type="Pfam" id="PF07969"/>
    </source>
</evidence>
<dbReference type="Proteomes" id="UP000199163">
    <property type="component" value="Unassembled WGS sequence"/>
</dbReference>
<dbReference type="SUPFAM" id="SSF51556">
    <property type="entry name" value="Metallo-dependent hydrolases"/>
    <property type="match status" value="1"/>
</dbReference>